<dbReference type="AlphaFoldDB" id="A0A5C4LHX6"/>
<organism evidence="2 3">
    <name type="scientific">Methylobacterium terricola</name>
    <dbReference type="NCBI Taxonomy" id="2583531"/>
    <lineage>
        <taxon>Bacteria</taxon>
        <taxon>Pseudomonadati</taxon>
        <taxon>Pseudomonadota</taxon>
        <taxon>Alphaproteobacteria</taxon>
        <taxon>Hyphomicrobiales</taxon>
        <taxon>Methylobacteriaceae</taxon>
        <taxon>Methylobacterium</taxon>
    </lineage>
</organism>
<dbReference type="OrthoDB" id="369216at2"/>
<dbReference type="RefSeq" id="WP_139036294.1">
    <property type="nucleotide sequence ID" value="NZ_VDDA01000005.1"/>
</dbReference>
<proteinExistence type="predicted"/>
<comment type="caution">
    <text evidence="2">The sequence shown here is derived from an EMBL/GenBank/DDBJ whole genome shotgun (WGS) entry which is preliminary data.</text>
</comment>
<dbReference type="EMBL" id="VDDA01000005">
    <property type="protein sequence ID" value="TNC12755.1"/>
    <property type="molecule type" value="Genomic_DNA"/>
</dbReference>
<evidence type="ECO:0000313" key="3">
    <source>
        <dbReference type="Proteomes" id="UP000305267"/>
    </source>
</evidence>
<sequence length="359" mass="38868">MKHPYEQAPPYTKWRHAVAAPATEAVDPGIGFPFRLSRRDRVATAGSCFAQHVGRALRGRGFSHYVTETAHPFVANVAGPFAYEQFSARYGNVYTSRQMLQLVQRALGLFEPADRAWTGPDGHWYDPFRPTVQPGGFLSVEELETDRRRHLACVRTLLDGLDYLVFTLGLTEAWMSATDGAAYPLCPGVAAGAFDPAQHLFVNLEVDEIVADVEAFLALITAINPSARLILTVSPVALAATAENRHVLASNTYSKAVLRVAAEMLARRNPGTIGYFPSYEIITGIHSRGGYVLDDLRSVSEAGVAQVMASFARNATRADEPDPADAPAPHDPVALRQAALFKDLSGLTAAECDEAMLGA</sequence>
<accession>A0A5C4LHX6</accession>
<keyword evidence="3" id="KW-1185">Reference proteome</keyword>
<feature type="domain" description="GSCFA" evidence="1">
    <location>
        <begin position="41"/>
        <end position="311"/>
    </location>
</feature>
<evidence type="ECO:0000259" key="1">
    <source>
        <dbReference type="Pfam" id="PF08885"/>
    </source>
</evidence>
<dbReference type="Pfam" id="PF08885">
    <property type="entry name" value="GSCFA"/>
    <property type="match status" value="1"/>
</dbReference>
<reference evidence="2 3" key="1">
    <citation type="submission" date="2019-06" db="EMBL/GenBank/DDBJ databases">
        <title>Genome of Methylobacterium sp. 17Sr1-39.</title>
        <authorList>
            <person name="Seo T."/>
        </authorList>
    </citation>
    <scope>NUCLEOTIDE SEQUENCE [LARGE SCALE GENOMIC DNA]</scope>
    <source>
        <strain evidence="2 3">17Sr1-39</strain>
    </source>
</reference>
<gene>
    <name evidence="2" type="ORF">FF100_13915</name>
</gene>
<protein>
    <submittedName>
        <fullName evidence="2">GSCFA domain-containing protein</fullName>
    </submittedName>
</protein>
<dbReference type="InterPro" id="IPR014982">
    <property type="entry name" value="GSCFA"/>
</dbReference>
<name>A0A5C4LHX6_9HYPH</name>
<evidence type="ECO:0000313" key="2">
    <source>
        <dbReference type="EMBL" id="TNC12755.1"/>
    </source>
</evidence>
<dbReference type="Proteomes" id="UP000305267">
    <property type="component" value="Unassembled WGS sequence"/>
</dbReference>